<dbReference type="EMBL" id="CAJNOI010003252">
    <property type="protein sequence ID" value="CAF1511405.1"/>
    <property type="molecule type" value="Genomic_DNA"/>
</dbReference>
<dbReference type="CDD" id="cd00063">
    <property type="entry name" value="FN3"/>
    <property type="match status" value="8"/>
</dbReference>
<dbReference type="InterPro" id="IPR003599">
    <property type="entry name" value="Ig_sub"/>
</dbReference>
<dbReference type="PANTHER" id="PTHR14340:SF9">
    <property type="entry name" value="FIBRONECTIN TYPE-III DOMAIN-CONTAINING PROTEIN"/>
    <property type="match status" value="1"/>
</dbReference>
<gene>
    <name evidence="6" type="ORF">BJG266_LOCUS43743</name>
    <name evidence="7" type="ORF">QVE165_LOCUS60673</name>
</gene>
<dbReference type="SMART" id="SM00409">
    <property type="entry name" value="IG"/>
    <property type="match status" value="8"/>
</dbReference>
<feature type="domain" description="Fibronectin type-III" evidence="5">
    <location>
        <begin position="543"/>
        <end position="638"/>
    </location>
</feature>
<dbReference type="InterPro" id="IPR013783">
    <property type="entry name" value="Ig-like_fold"/>
</dbReference>
<dbReference type="FunFam" id="2.60.40.10:FF:000031">
    <property type="entry name" value="Myosin-binding protein C, slow type"/>
    <property type="match status" value="1"/>
</dbReference>
<evidence type="ECO:0000259" key="5">
    <source>
        <dbReference type="PROSITE" id="PS50853"/>
    </source>
</evidence>
<dbReference type="InterPro" id="IPR003598">
    <property type="entry name" value="Ig_sub2"/>
</dbReference>
<feature type="non-terminal residue" evidence="6">
    <location>
        <position position="1"/>
    </location>
</feature>
<dbReference type="EMBL" id="CAJNOM010003598">
    <property type="protein sequence ID" value="CAF1647399.1"/>
    <property type="molecule type" value="Genomic_DNA"/>
</dbReference>
<protein>
    <recommendedName>
        <fullName evidence="10">Twitchin</fullName>
    </recommendedName>
</protein>
<feature type="compositionally biased region" description="Basic and acidic residues" evidence="3">
    <location>
        <begin position="21"/>
        <end position="44"/>
    </location>
</feature>
<dbReference type="PROSITE" id="PS50835">
    <property type="entry name" value="IG_LIKE"/>
    <property type="match status" value="6"/>
</dbReference>
<feature type="region of interest" description="Disordered" evidence="3">
    <location>
        <begin position="1"/>
        <end position="52"/>
    </location>
</feature>
<feature type="domain" description="Ig-like" evidence="4">
    <location>
        <begin position="444"/>
        <end position="536"/>
    </location>
</feature>
<dbReference type="PANTHER" id="PTHR14340">
    <property type="entry name" value="MICROFIBRIL-ASSOCIATED GLYCOPROTEIN 3"/>
    <property type="match status" value="1"/>
</dbReference>
<dbReference type="PRINTS" id="PR00014">
    <property type="entry name" value="FNTYPEIII"/>
</dbReference>
<dbReference type="Pfam" id="PF07679">
    <property type="entry name" value="I-set"/>
    <property type="match status" value="7"/>
</dbReference>
<feature type="domain" description="Fibronectin type-III" evidence="5">
    <location>
        <begin position="941"/>
        <end position="1038"/>
    </location>
</feature>
<dbReference type="Proteomes" id="UP000663832">
    <property type="component" value="Unassembled WGS sequence"/>
</dbReference>
<dbReference type="InterPro" id="IPR036179">
    <property type="entry name" value="Ig-like_dom_sf"/>
</dbReference>
<dbReference type="SUPFAM" id="SSF49265">
    <property type="entry name" value="Fibronectin type III"/>
    <property type="match status" value="5"/>
</dbReference>
<feature type="compositionally biased region" description="Low complexity" evidence="3">
    <location>
        <begin position="1022"/>
        <end position="1032"/>
    </location>
</feature>
<evidence type="ECO:0000256" key="1">
    <source>
        <dbReference type="ARBA" id="ARBA00022737"/>
    </source>
</evidence>
<feature type="domain" description="Fibronectin type-III" evidence="5">
    <location>
        <begin position="1539"/>
        <end position="1584"/>
    </location>
</feature>
<feature type="region of interest" description="Disordered" evidence="3">
    <location>
        <begin position="623"/>
        <end position="653"/>
    </location>
</feature>
<keyword evidence="1" id="KW-0677">Repeat</keyword>
<sequence length="1584" mass="176479">MDQPEETGGGDDNGSGSRRSSIMDDRRPSLRRVDQENLLKVRRDSKTRRPSLAEVVPDWPTLHKVKRPEKEKEAFVEPLQDIKCKEEDGEITFNCTFCKPSTRIRWLKNKVEIFHGLKYHFDSSGAKQKLTIYKLHPDDSGKYFCRVNDVETSAWLEVKPAIPLYDFYKELPARMEVFRTKPTILECHVNDPNAPVKWYKNGVLIDTEKDKRMKYHQDMTRCIFRIFKTTKADEGEYTCQIDDERGIKTTGSVYVEEPQWRFETKLPATLEGDENDKIELECSVQDEDAECDWFFEGEKILPELYPDRYEIISYGKVRKMVIKKLSPTEDKGRYECKTGVMSTHCDVSIKPALRIEKGLKDIDALEEEDLTLEVTLSKPDPRGKWMRDGKVMYPDQKTVILTEGNVYKLKLKSVGLKDAGEISFQCGDLKESCKISVKESEKPPRIDATRFGKSVTIKAGRPLDLEIPYDAYPAPTMVWLKDGKPVQPGDGSSCQTSIDAKRCKLNIEKSKRGDTGQYELILKNAKGEVKIPIAVTVLDRPGKPEGPMKVSDVLKESAVISWKPPLDNGGSNIERYIVEKQDVERGTWGPAGEVNGDNTSLRVNKLTPGKEYLFRVRAVNKEGEGEPLETSGTTLARNPYDEPSAPGKPEVSDWDKDRVDLEWQAPEKDGGAPVEKYVIERREKGKDQWQKGAEIPGSSTKGSCGGLSEGKEYEFRVVAVNKAGPSEPSEPSRVVLAKPRFLKPRINKVNLKSVTVKAGQTITLEAPYAAEPLPTMNWQRESTEVKSDDRTQMTLTDKLAKLIITKAVRADTGRYTIRLVNDSGSDTADCEVIVLGPPSMPRGPLEVKDVNKSSVTLAWLPPTDTGGKEITNYVVEKRDKKSGDWVRCAEAVNGTQVTIGKLKEGHEYEFRVMAENANGLSEPLVTDKAVLVKNPFTEPGAPGTPECVSRDRKHIEVKWTPPRNDGGNPVKGYVVERRDKTGKKEWTKINRGELHKGTNFVDENVTAMKEYEYRVSAVNDAGPGEPSSSSGGIAARPEKEKPSFDLSSLFGPLGKKEIRVKAGEPLTIDVPINGSPTPVITWIKDGETVQPTRDTQLESDDIHAKLHKPSAKRGDTGKYKIQLKNDSGEDECDIDVIVLDKPGVPEGPLETTETTKDSVSLQWKPPKENGGGDITGYIIEKCAENSDRWEKVPGVFTQPKGTIKDLETNKKFKFRVKAENIYGIGEPLETTSAITVKPPYDAPDAPETPEIVEYNSTFIKLKWEKPKKDGGNPISGYNVEMREKGSNNWVLCNSFPTKGTEYTATGLREGQTYEFRVAAVNGAGPGTPSKPSQAQKAEVPMYAADAPDQPKVEKITKDSVTLSWKKPANDGGTRITGYVIEKKTADGRDWTEVGEVQGREHSYTVPNLKEGEDVSFRIRAVNAIGPSEPSRPTDAITVQDQPDKPSFLDLGSIKDITVKAGKDFELHIPYKATPKATAQWFVDDKELAPDDRVNLKTLDNVVTLLNRKAERGDTGIYKLVLKNSEGTNQVQFRVNVLSPPTKPEGPLDATNVTAEGCTLNWKPPKDDGGNDIKHYVVERREAGT</sequence>
<dbReference type="PROSITE" id="PS50853">
    <property type="entry name" value="FN3"/>
    <property type="match status" value="8"/>
</dbReference>
<dbReference type="InterPro" id="IPR003961">
    <property type="entry name" value="FN3_dom"/>
</dbReference>
<evidence type="ECO:0008006" key="10">
    <source>
        <dbReference type="Google" id="ProtNLM"/>
    </source>
</evidence>
<dbReference type="GO" id="GO:0031672">
    <property type="term" value="C:A band"/>
    <property type="evidence" value="ECO:0007669"/>
    <property type="project" value="UniProtKB-ARBA"/>
</dbReference>
<dbReference type="CDD" id="cd05748">
    <property type="entry name" value="Ig_Titin_like"/>
    <property type="match status" value="1"/>
</dbReference>
<accession>A0A815TW27</accession>
<dbReference type="FunFam" id="2.60.40.10:FF:000127">
    <property type="entry name" value="titin isoform X1"/>
    <property type="match status" value="3"/>
</dbReference>
<organism evidence="6 9">
    <name type="scientific">Adineta steineri</name>
    <dbReference type="NCBI Taxonomy" id="433720"/>
    <lineage>
        <taxon>Eukaryota</taxon>
        <taxon>Metazoa</taxon>
        <taxon>Spiralia</taxon>
        <taxon>Gnathifera</taxon>
        <taxon>Rotifera</taxon>
        <taxon>Eurotatoria</taxon>
        <taxon>Bdelloidea</taxon>
        <taxon>Adinetida</taxon>
        <taxon>Adinetidae</taxon>
        <taxon>Adineta</taxon>
    </lineage>
</organism>
<feature type="domain" description="Ig-like" evidence="4">
    <location>
        <begin position="160"/>
        <end position="254"/>
    </location>
</feature>
<feature type="domain" description="Ig-like" evidence="4">
    <location>
        <begin position="1042"/>
        <end position="1134"/>
    </location>
</feature>
<feature type="domain" description="Ig-like" evidence="4">
    <location>
        <begin position="258"/>
        <end position="348"/>
    </location>
</feature>
<evidence type="ECO:0000313" key="8">
    <source>
        <dbReference type="Proteomes" id="UP000663832"/>
    </source>
</evidence>
<dbReference type="CDD" id="cd00096">
    <property type="entry name" value="Ig"/>
    <property type="match status" value="2"/>
</dbReference>
<dbReference type="Gene3D" id="2.60.40.10">
    <property type="entry name" value="Immunoglobulins"/>
    <property type="match status" value="16"/>
</dbReference>
<evidence type="ECO:0000313" key="7">
    <source>
        <dbReference type="EMBL" id="CAF1647399.1"/>
    </source>
</evidence>
<feature type="domain" description="Fibronectin type-III" evidence="5">
    <location>
        <begin position="1346"/>
        <end position="1440"/>
    </location>
</feature>
<dbReference type="SUPFAM" id="SSF48726">
    <property type="entry name" value="Immunoglobulin"/>
    <property type="match status" value="8"/>
</dbReference>
<comment type="caution">
    <text evidence="6">The sequence shown here is derived from an EMBL/GenBank/DDBJ whole genome shotgun (WGS) entry which is preliminary data.</text>
</comment>
<dbReference type="InterPro" id="IPR013098">
    <property type="entry name" value="Ig_I-set"/>
</dbReference>
<feature type="domain" description="Ig-like" evidence="4">
    <location>
        <begin position="60"/>
        <end position="157"/>
    </location>
</feature>
<feature type="domain" description="Ig-like" evidence="4">
    <location>
        <begin position="744"/>
        <end position="833"/>
    </location>
</feature>
<dbReference type="InterPro" id="IPR007110">
    <property type="entry name" value="Ig-like_dom"/>
</dbReference>
<dbReference type="SMART" id="SM00408">
    <property type="entry name" value="IGc2"/>
    <property type="match status" value="6"/>
</dbReference>
<feature type="domain" description="Fibronectin type-III" evidence="5">
    <location>
        <begin position="841"/>
        <end position="935"/>
    </location>
</feature>
<dbReference type="FunFam" id="2.60.40.10:FF:000056">
    <property type="entry name" value="twitchin isoform X4"/>
    <property type="match status" value="2"/>
</dbReference>
<dbReference type="Pfam" id="PF00041">
    <property type="entry name" value="fn3"/>
    <property type="match status" value="7"/>
</dbReference>
<evidence type="ECO:0000256" key="2">
    <source>
        <dbReference type="ARBA" id="ARBA00023319"/>
    </source>
</evidence>
<name>A0A815TW27_9BILA</name>
<evidence type="ECO:0000259" key="4">
    <source>
        <dbReference type="PROSITE" id="PS50835"/>
    </source>
</evidence>
<keyword evidence="8" id="KW-1185">Reference proteome</keyword>
<feature type="region of interest" description="Disordered" evidence="3">
    <location>
        <begin position="1018"/>
        <end position="1045"/>
    </location>
</feature>
<feature type="domain" description="Fibronectin type-III" evidence="5">
    <location>
        <begin position="645"/>
        <end position="740"/>
    </location>
</feature>
<dbReference type="InterPro" id="IPR036116">
    <property type="entry name" value="FN3_sf"/>
</dbReference>
<reference evidence="6" key="1">
    <citation type="submission" date="2021-02" db="EMBL/GenBank/DDBJ databases">
        <authorList>
            <person name="Nowell W R."/>
        </authorList>
    </citation>
    <scope>NUCLEOTIDE SEQUENCE</scope>
</reference>
<dbReference type="FunFam" id="2.60.40.10:FF:000003">
    <property type="entry name" value="Titin isoform E"/>
    <property type="match status" value="1"/>
</dbReference>
<feature type="region of interest" description="Disordered" evidence="3">
    <location>
        <begin position="1141"/>
        <end position="1167"/>
    </location>
</feature>
<feature type="domain" description="Fibronectin type-III" evidence="5">
    <location>
        <begin position="1245"/>
        <end position="1340"/>
    </location>
</feature>
<dbReference type="Proteomes" id="UP000663877">
    <property type="component" value="Unassembled WGS sequence"/>
</dbReference>
<dbReference type="SMART" id="SM00060">
    <property type="entry name" value="FN3"/>
    <property type="match status" value="7"/>
</dbReference>
<keyword evidence="2" id="KW-0393">Immunoglobulin domain</keyword>
<proteinExistence type="predicted"/>
<dbReference type="OrthoDB" id="504170at2759"/>
<dbReference type="FunFam" id="2.60.40.10:FF:000160">
    <property type="entry name" value="Titin a"/>
    <property type="match status" value="1"/>
</dbReference>
<evidence type="ECO:0000313" key="9">
    <source>
        <dbReference type="Proteomes" id="UP000663877"/>
    </source>
</evidence>
<evidence type="ECO:0000256" key="3">
    <source>
        <dbReference type="SAM" id="MobiDB-lite"/>
    </source>
</evidence>
<feature type="domain" description="Fibronectin type-III" evidence="5">
    <location>
        <begin position="1145"/>
        <end position="1239"/>
    </location>
</feature>
<dbReference type="FunFam" id="2.60.40.10:FF:000051">
    <property type="entry name" value="Uncharacterized protein, isoform J"/>
    <property type="match status" value="3"/>
</dbReference>
<evidence type="ECO:0000313" key="6">
    <source>
        <dbReference type="EMBL" id="CAF1511405.1"/>
    </source>
</evidence>